<evidence type="ECO:0000313" key="14">
    <source>
        <dbReference type="Proteomes" id="UP000654279"/>
    </source>
</evidence>
<keyword evidence="5 10" id="KW-0456">Lyase</keyword>
<comment type="catalytic activity">
    <reaction evidence="7 10">
        <text>L-glutamine + H2O = L-glutamate + NH4(+)</text>
        <dbReference type="Rhea" id="RHEA:15889"/>
        <dbReference type="ChEBI" id="CHEBI:15377"/>
        <dbReference type="ChEBI" id="CHEBI:28938"/>
        <dbReference type="ChEBI" id="CHEBI:29985"/>
        <dbReference type="ChEBI" id="CHEBI:58359"/>
        <dbReference type="EC" id="3.5.1.2"/>
    </reaction>
</comment>
<dbReference type="NCBIfam" id="TIGR03800">
    <property type="entry name" value="PLP_synth_Pdx2"/>
    <property type="match status" value="1"/>
</dbReference>
<dbReference type="InterPro" id="IPR002161">
    <property type="entry name" value="PdxT/SNO"/>
</dbReference>
<dbReference type="Pfam" id="PF01174">
    <property type="entry name" value="SNO"/>
    <property type="match status" value="1"/>
</dbReference>
<dbReference type="GO" id="GO:0005829">
    <property type="term" value="C:cytosol"/>
    <property type="evidence" value="ECO:0007669"/>
    <property type="project" value="TreeGrafter"/>
</dbReference>
<dbReference type="SUPFAM" id="SSF52317">
    <property type="entry name" value="Class I glutamine amidotransferase-like"/>
    <property type="match status" value="1"/>
</dbReference>
<evidence type="ECO:0000256" key="2">
    <source>
        <dbReference type="ARBA" id="ARBA00022801"/>
    </source>
</evidence>
<evidence type="ECO:0000256" key="11">
    <source>
        <dbReference type="PIRSR" id="PIRSR005639-1"/>
    </source>
</evidence>
<dbReference type="PIRSF" id="PIRSF005639">
    <property type="entry name" value="Glut_amidoT_SNO"/>
    <property type="match status" value="1"/>
</dbReference>
<evidence type="ECO:0000256" key="7">
    <source>
        <dbReference type="ARBA" id="ARBA00049534"/>
    </source>
</evidence>
<protein>
    <recommendedName>
        <fullName evidence="10">Pyridoxal 5'-phosphate synthase subunit PdxT</fullName>
        <ecNumber evidence="10">4.3.3.6</ecNumber>
    </recommendedName>
    <alternativeName>
        <fullName evidence="10">Pdx2</fullName>
    </alternativeName>
    <alternativeName>
        <fullName evidence="10">Pyridoxal 5'-phosphate synthase glutaminase subunit</fullName>
        <ecNumber evidence="10">3.5.1.2</ecNumber>
    </alternativeName>
</protein>
<dbReference type="GO" id="GO:0004359">
    <property type="term" value="F:glutaminase activity"/>
    <property type="evidence" value="ECO:0007669"/>
    <property type="project" value="UniProtKB-UniRule"/>
</dbReference>
<dbReference type="GO" id="GO:0036381">
    <property type="term" value="F:pyridoxal 5'-phosphate synthase (glutamine hydrolysing) activity"/>
    <property type="evidence" value="ECO:0007669"/>
    <property type="project" value="UniProtKB-UniRule"/>
</dbReference>
<evidence type="ECO:0000256" key="6">
    <source>
        <dbReference type="ARBA" id="ARBA00047992"/>
    </source>
</evidence>
<dbReference type="CDD" id="cd01749">
    <property type="entry name" value="GATase1_PB"/>
    <property type="match status" value="1"/>
</dbReference>
<gene>
    <name evidence="10 13" type="primary">pdxT</name>
    <name evidence="13" type="ORF">H8699_01025</name>
</gene>
<reference evidence="13" key="1">
    <citation type="submission" date="2020-08" db="EMBL/GenBank/DDBJ databases">
        <title>Genome public.</title>
        <authorList>
            <person name="Liu C."/>
            <person name="Sun Q."/>
        </authorList>
    </citation>
    <scope>NUCLEOTIDE SEQUENCE</scope>
    <source>
        <strain evidence="13">NSJ-44</strain>
    </source>
</reference>
<dbReference type="InterPro" id="IPR029062">
    <property type="entry name" value="Class_I_gatase-like"/>
</dbReference>
<dbReference type="InterPro" id="IPR021196">
    <property type="entry name" value="PdxT/SNO_CS"/>
</dbReference>
<keyword evidence="4 10" id="KW-0315">Glutamine amidotransferase</keyword>
<dbReference type="Gene3D" id="3.40.50.880">
    <property type="match status" value="1"/>
</dbReference>
<feature type="binding site" evidence="10 12">
    <location>
        <position position="109"/>
    </location>
    <ligand>
        <name>L-glutamine</name>
        <dbReference type="ChEBI" id="CHEBI:58359"/>
    </ligand>
</feature>
<dbReference type="HAMAP" id="MF_01615">
    <property type="entry name" value="PdxT"/>
    <property type="match status" value="1"/>
</dbReference>
<dbReference type="EMBL" id="JACRSO010000001">
    <property type="protein sequence ID" value="MBC8528021.1"/>
    <property type="molecule type" value="Genomic_DNA"/>
</dbReference>
<feature type="binding site" evidence="10 12">
    <location>
        <begin position="138"/>
        <end position="139"/>
    </location>
    <ligand>
        <name>L-glutamine</name>
        <dbReference type="ChEBI" id="CHEBI:58359"/>
    </ligand>
</feature>
<keyword evidence="2 10" id="KW-0378">Hydrolase</keyword>
<evidence type="ECO:0000313" key="13">
    <source>
        <dbReference type="EMBL" id="MBC8528021.1"/>
    </source>
</evidence>
<comment type="pathway">
    <text evidence="10">Cofactor biosynthesis; pyridoxal 5'-phosphate biosynthesis.</text>
</comment>
<dbReference type="AlphaFoldDB" id="A0A926HME3"/>
<evidence type="ECO:0000256" key="5">
    <source>
        <dbReference type="ARBA" id="ARBA00023239"/>
    </source>
</evidence>
<feature type="active site" description="Charge relay system" evidence="10 11">
    <location>
        <position position="174"/>
    </location>
</feature>
<dbReference type="GO" id="GO:0006543">
    <property type="term" value="P:L-glutamine catabolic process"/>
    <property type="evidence" value="ECO:0007669"/>
    <property type="project" value="UniProtKB-UniRule"/>
</dbReference>
<dbReference type="GO" id="GO:0008614">
    <property type="term" value="P:pyridoxine metabolic process"/>
    <property type="evidence" value="ECO:0007669"/>
    <property type="project" value="TreeGrafter"/>
</dbReference>
<dbReference type="PANTHER" id="PTHR31559">
    <property type="entry name" value="PYRIDOXAL 5'-PHOSPHATE SYNTHASE SUBUNIT SNO"/>
    <property type="match status" value="1"/>
</dbReference>
<name>A0A926HME3_9FIRM</name>
<comment type="function">
    <text evidence="8 10">Catalyzes the hydrolysis of glutamine to glutamate and ammonia as part of the biosynthesis of pyridoxal 5'-phosphate. The resulting ammonia molecule is channeled to the active site of PdxS.</text>
</comment>
<accession>A0A926HME3</accession>
<feature type="active site" description="Charge relay system" evidence="10 11">
    <location>
        <position position="176"/>
    </location>
</feature>
<proteinExistence type="inferred from homology"/>
<dbReference type="PANTHER" id="PTHR31559:SF0">
    <property type="entry name" value="PYRIDOXAL 5'-PHOSPHATE SYNTHASE SUBUNIT SNO1-RELATED"/>
    <property type="match status" value="1"/>
</dbReference>
<dbReference type="Proteomes" id="UP000654279">
    <property type="component" value="Unassembled WGS sequence"/>
</dbReference>
<organism evidence="13 14">
    <name type="scientific">Luoshenia tenuis</name>
    <dbReference type="NCBI Taxonomy" id="2763654"/>
    <lineage>
        <taxon>Bacteria</taxon>
        <taxon>Bacillati</taxon>
        <taxon>Bacillota</taxon>
        <taxon>Clostridia</taxon>
        <taxon>Christensenellales</taxon>
        <taxon>Christensenellaceae</taxon>
        <taxon>Luoshenia</taxon>
    </lineage>
</organism>
<dbReference type="EC" id="3.5.1.2" evidence="10"/>
<comment type="similarity">
    <text evidence="1 10">Belongs to the glutaminase PdxT/SNO family.</text>
</comment>
<dbReference type="EC" id="4.3.3.6" evidence="10"/>
<comment type="caution">
    <text evidence="13">The sequence shown here is derived from an EMBL/GenBank/DDBJ whole genome shotgun (WGS) entry which is preliminary data.</text>
</comment>
<feature type="binding site" evidence="10 12">
    <location>
        <begin position="51"/>
        <end position="53"/>
    </location>
    <ligand>
        <name>L-glutamine</name>
        <dbReference type="ChEBI" id="CHEBI:58359"/>
    </ligand>
</feature>
<keyword evidence="14" id="KW-1185">Reference proteome</keyword>
<comment type="catalytic activity">
    <reaction evidence="6 10">
        <text>aldehydo-D-ribose 5-phosphate + D-glyceraldehyde 3-phosphate + L-glutamine = pyridoxal 5'-phosphate + L-glutamate + phosphate + 3 H2O + H(+)</text>
        <dbReference type="Rhea" id="RHEA:31507"/>
        <dbReference type="ChEBI" id="CHEBI:15377"/>
        <dbReference type="ChEBI" id="CHEBI:15378"/>
        <dbReference type="ChEBI" id="CHEBI:29985"/>
        <dbReference type="ChEBI" id="CHEBI:43474"/>
        <dbReference type="ChEBI" id="CHEBI:58273"/>
        <dbReference type="ChEBI" id="CHEBI:58359"/>
        <dbReference type="ChEBI" id="CHEBI:59776"/>
        <dbReference type="ChEBI" id="CHEBI:597326"/>
        <dbReference type="EC" id="4.3.3.6"/>
    </reaction>
</comment>
<evidence type="ECO:0000256" key="3">
    <source>
        <dbReference type="ARBA" id="ARBA00022898"/>
    </source>
</evidence>
<dbReference type="PROSITE" id="PS51273">
    <property type="entry name" value="GATASE_TYPE_1"/>
    <property type="match status" value="1"/>
</dbReference>
<dbReference type="RefSeq" id="WP_249284083.1">
    <property type="nucleotide sequence ID" value="NZ_JACRSO010000001.1"/>
</dbReference>
<dbReference type="GO" id="GO:1903600">
    <property type="term" value="C:glutaminase complex"/>
    <property type="evidence" value="ECO:0007669"/>
    <property type="project" value="TreeGrafter"/>
</dbReference>
<feature type="active site" description="Nucleophile" evidence="10 11">
    <location>
        <position position="83"/>
    </location>
</feature>
<evidence type="ECO:0000256" key="8">
    <source>
        <dbReference type="ARBA" id="ARBA00054599"/>
    </source>
</evidence>
<keyword evidence="3 10" id="KW-0663">Pyridoxal phosphate</keyword>
<evidence type="ECO:0000256" key="9">
    <source>
        <dbReference type="ARBA" id="ARBA00064749"/>
    </source>
</evidence>
<evidence type="ECO:0000256" key="4">
    <source>
        <dbReference type="ARBA" id="ARBA00022962"/>
    </source>
</evidence>
<evidence type="ECO:0000256" key="1">
    <source>
        <dbReference type="ARBA" id="ARBA00008345"/>
    </source>
</evidence>
<evidence type="ECO:0000256" key="10">
    <source>
        <dbReference type="HAMAP-Rule" id="MF_01615"/>
    </source>
</evidence>
<evidence type="ECO:0000256" key="12">
    <source>
        <dbReference type="PIRSR" id="PIRSR005639-2"/>
    </source>
</evidence>
<dbReference type="PROSITE" id="PS01236">
    <property type="entry name" value="PDXT_SNO_1"/>
    <property type="match status" value="1"/>
</dbReference>
<dbReference type="FunFam" id="3.40.50.880:FF:000010">
    <property type="entry name" value="uncharacterized protein LOC100176842 isoform X2"/>
    <property type="match status" value="1"/>
</dbReference>
<dbReference type="PROSITE" id="PS51130">
    <property type="entry name" value="PDXT_SNO_2"/>
    <property type="match status" value="1"/>
</dbReference>
<sequence length="195" mass="20914">MAPVKKIGVLALQGSVAEHLAMLEALPQISALPVKTPEDLRQIDGLILPGGESTTIGKLLRIFGLQVPLQARIASGLPVWGTCAGAILLASEVCGETAHLGCMDIAIRRNAFGTQLDSFRCATPVAGIPGGPLPMVFIRAPWIEKTWGRAYPLAEVKGHIVAARQDNLLATSFHPELTDDLRMHRYFADMVLSQS</sequence>
<comment type="subunit">
    <text evidence="9 10">In the presence of PdxS, forms a dodecamer of heterodimers. Only shows activity in the heterodimer.</text>
</comment>
<dbReference type="GO" id="GO:0042823">
    <property type="term" value="P:pyridoxal phosphate biosynthetic process"/>
    <property type="evidence" value="ECO:0007669"/>
    <property type="project" value="UniProtKB-UniRule"/>
</dbReference>